<accession>A0A8J3W1T1</accession>
<reference evidence="6" key="1">
    <citation type="submission" date="2021-01" db="EMBL/GenBank/DDBJ databases">
        <title>Whole genome shotgun sequence of Sphaerimonospora thailandensis NBRC 107569.</title>
        <authorList>
            <person name="Komaki H."/>
            <person name="Tamura T."/>
        </authorList>
    </citation>
    <scope>NUCLEOTIDE SEQUENCE</scope>
    <source>
        <strain evidence="6">NBRC 107569</strain>
    </source>
</reference>
<dbReference type="AlphaFoldDB" id="A0A8J3W1T1"/>
<evidence type="ECO:0000256" key="3">
    <source>
        <dbReference type="PROSITE-ProRule" id="PRU10007"/>
    </source>
</evidence>
<dbReference type="InterPro" id="IPR016163">
    <property type="entry name" value="Ald_DH_C"/>
</dbReference>
<evidence type="ECO:0000256" key="4">
    <source>
        <dbReference type="RuleBase" id="RU003345"/>
    </source>
</evidence>
<dbReference type="InterPro" id="IPR016161">
    <property type="entry name" value="Ald_DH/histidinol_DH"/>
</dbReference>
<comment type="similarity">
    <text evidence="1 4">Belongs to the aldehyde dehydrogenase family.</text>
</comment>
<gene>
    <name evidence="6" type="primary">betB_2</name>
    <name evidence="6" type="ORF">Mth01_46610</name>
</gene>
<dbReference type="InterPro" id="IPR015590">
    <property type="entry name" value="Aldehyde_DH_dom"/>
</dbReference>
<keyword evidence="7" id="KW-1185">Reference proteome</keyword>
<comment type="caution">
    <text evidence="6">The sequence shown here is derived from an EMBL/GenBank/DDBJ whole genome shotgun (WGS) entry which is preliminary data.</text>
</comment>
<dbReference type="Gene3D" id="3.40.309.10">
    <property type="entry name" value="Aldehyde Dehydrogenase, Chain A, domain 2"/>
    <property type="match status" value="1"/>
</dbReference>
<dbReference type="InterPro" id="IPR029510">
    <property type="entry name" value="Ald_DH_CS_GLU"/>
</dbReference>
<dbReference type="InterPro" id="IPR016162">
    <property type="entry name" value="Ald_DH_N"/>
</dbReference>
<dbReference type="SUPFAM" id="SSF53720">
    <property type="entry name" value="ALDH-like"/>
    <property type="match status" value="1"/>
</dbReference>
<dbReference type="FunFam" id="3.40.309.10:FF:000012">
    <property type="entry name" value="Betaine aldehyde dehydrogenase"/>
    <property type="match status" value="1"/>
</dbReference>
<evidence type="ECO:0000256" key="2">
    <source>
        <dbReference type="ARBA" id="ARBA00023002"/>
    </source>
</evidence>
<dbReference type="PANTHER" id="PTHR11699">
    <property type="entry name" value="ALDEHYDE DEHYDROGENASE-RELATED"/>
    <property type="match status" value="1"/>
</dbReference>
<dbReference type="RefSeq" id="WP_239089932.1">
    <property type="nucleotide sequence ID" value="NZ_BOOG01000051.1"/>
</dbReference>
<organism evidence="6 7">
    <name type="scientific">Sphaerimonospora thailandensis</name>
    <dbReference type="NCBI Taxonomy" id="795644"/>
    <lineage>
        <taxon>Bacteria</taxon>
        <taxon>Bacillati</taxon>
        <taxon>Actinomycetota</taxon>
        <taxon>Actinomycetes</taxon>
        <taxon>Streptosporangiales</taxon>
        <taxon>Streptosporangiaceae</taxon>
        <taxon>Sphaerimonospora</taxon>
    </lineage>
</organism>
<evidence type="ECO:0000313" key="7">
    <source>
        <dbReference type="Proteomes" id="UP000610966"/>
    </source>
</evidence>
<keyword evidence="2 4" id="KW-0560">Oxidoreductase</keyword>
<name>A0A8J3W1T1_9ACTN</name>
<dbReference type="PROSITE" id="PS00687">
    <property type="entry name" value="ALDEHYDE_DEHYDR_GLU"/>
    <property type="match status" value="1"/>
</dbReference>
<proteinExistence type="inferred from homology"/>
<feature type="active site" evidence="3">
    <location>
        <position position="253"/>
    </location>
</feature>
<dbReference type="EMBL" id="BOOG01000051">
    <property type="protein sequence ID" value="GIH72408.1"/>
    <property type="molecule type" value="Genomic_DNA"/>
</dbReference>
<evidence type="ECO:0000313" key="6">
    <source>
        <dbReference type="EMBL" id="GIH72408.1"/>
    </source>
</evidence>
<dbReference type="Pfam" id="PF00171">
    <property type="entry name" value="Aldedh"/>
    <property type="match status" value="1"/>
</dbReference>
<evidence type="ECO:0000256" key="1">
    <source>
        <dbReference type="ARBA" id="ARBA00009986"/>
    </source>
</evidence>
<dbReference type="Gene3D" id="3.40.605.10">
    <property type="entry name" value="Aldehyde Dehydrogenase, Chain A, domain 1"/>
    <property type="match status" value="1"/>
</dbReference>
<dbReference type="FunFam" id="3.40.605.10:FF:000007">
    <property type="entry name" value="NAD/NADP-dependent betaine aldehyde dehydrogenase"/>
    <property type="match status" value="1"/>
</dbReference>
<evidence type="ECO:0000259" key="5">
    <source>
        <dbReference type="Pfam" id="PF00171"/>
    </source>
</evidence>
<dbReference type="GO" id="GO:0016620">
    <property type="term" value="F:oxidoreductase activity, acting on the aldehyde or oxo group of donors, NAD or NADP as acceptor"/>
    <property type="evidence" value="ECO:0007669"/>
    <property type="project" value="InterPro"/>
</dbReference>
<dbReference type="Proteomes" id="UP000610966">
    <property type="component" value="Unassembled WGS sequence"/>
</dbReference>
<sequence length="484" mass="50958">MAGVNLGRDWRMLLGGQLTGAVGGNTYLTTSPSTGKPLAKVPAADGRDVQIAVQAAQKAQRQWRRVAPRERADVLRQVATIVIDNAHELSRLDALDCGNPITAMYRDVMEAASTLQHFANWADHLSGISPVSDSQHLHYTVREPFGVVARIVPYNHPIMFAATKIAAPLMAGNAVILKASDQAPLSALRLGELVAGVIPTGLLSILTGHGREVGADLVAHPGVRRIAFTGSVATGQAVLRSAAATGIKSVSLELGGKNPMIILSDADVNAAGAGAVAGMNFAWTAGQSCGSTSRLLVHDSVADEIIERVAEGIRALRMGDPLDESTEMGCLVSQQHRAHVLSYIERGDAAGLVRIDGGQEVDGRGAFVAPTAFLDVPADSVLASEEIFGPVLAISRFSDEEKALHAANGTEFGLTASIWTQDLGRAHHMARQVEAGYVWVNTASQHFAGLPFGGVKNSGLGREESVDELHSFTETKSVTVRVGS</sequence>
<feature type="domain" description="Aldehyde dehydrogenase" evidence="5">
    <location>
        <begin position="26"/>
        <end position="478"/>
    </location>
</feature>
<protein>
    <submittedName>
        <fullName evidence="6">Betaine-aldehyde dehydrogenase</fullName>
    </submittedName>
</protein>